<sequence>VGIVIAVLVFIVICIASYILAKKGRKQYEQRRNRREANRAEQNRSAACVVNSNASQNTANKGLEIPN</sequence>
<gene>
    <name evidence="2" type="primary">ORF1795</name>
</gene>
<accession>A0A0B6XWE7</accession>
<feature type="non-terminal residue" evidence="2">
    <location>
        <position position="1"/>
    </location>
</feature>
<evidence type="ECO:0000313" key="2">
    <source>
        <dbReference type="EMBL" id="CEK47620.1"/>
    </source>
</evidence>
<dbReference type="EMBL" id="HACG01000755">
    <property type="protein sequence ID" value="CEK47620.1"/>
    <property type="molecule type" value="Transcribed_RNA"/>
</dbReference>
<feature type="compositionally biased region" description="Polar residues" evidence="1">
    <location>
        <begin position="50"/>
        <end position="60"/>
    </location>
</feature>
<name>A0A0B6XWE7_9EUPU</name>
<evidence type="ECO:0000256" key="1">
    <source>
        <dbReference type="SAM" id="MobiDB-lite"/>
    </source>
</evidence>
<feature type="region of interest" description="Disordered" evidence="1">
    <location>
        <begin position="31"/>
        <end position="67"/>
    </location>
</feature>
<dbReference type="AlphaFoldDB" id="A0A0B6XWE7"/>
<organism evidence="2">
    <name type="scientific">Arion vulgaris</name>
    <dbReference type="NCBI Taxonomy" id="1028688"/>
    <lineage>
        <taxon>Eukaryota</taxon>
        <taxon>Metazoa</taxon>
        <taxon>Spiralia</taxon>
        <taxon>Lophotrochozoa</taxon>
        <taxon>Mollusca</taxon>
        <taxon>Gastropoda</taxon>
        <taxon>Heterobranchia</taxon>
        <taxon>Euthyneura</taxon>
        <taxon>Panpulmonata</taxon>
        <taxon>Eupulmonata</taxon>
        <taxon>Stylommatophora</taxon>
        <taxon>Helicina</taxon>
        <taxon>Arionoidea</taxon>
        <taxon>Arionidae</taxon>
        <taxon>Arion</taxon>
    </lineage>
</organism>
<reference evidence="2" key="1">
    <citation type="submission" date="2014-12" db="EMBL/GenBank/DDBJ databases">
        <title>Insight into the proteome of Arion vulgaris.</title>
        <authorList>
            <person name="Aradska J."/>
            <person name="Bulat T."/>
            <person name="Smidak R."/>
            <person name="Sarate P."/>
            <person name="Gangsoo J."/>
            <person name="Sialana F."/>
            <person name="Bilban M."/>
            <person name="Lubec G."/>
        </authorList>
    </citation>
    <scope>NUCLEOTIDE SEQUENCE</scope>
    <source>
        <tissue evidence="2">Skin</tissue>
    </source>
</reference>
<protein>
    <submittedName>
        <fullName evidence="2">Uncharacterized protein</fullName>
    </submittedName>
</protein>
<feature type="compositionally biased region" description="Basic and acidic residues" evidence="1">
    <location>
        <begin position="31"/>
        <end position="42"/>
    </location>
</feature>
<feature type="non-terminal residue" evidence="2">
    <location>
        <position position="67"/>
    </location>
</feature>
<proteinExistence type="predicted"/>